<evidence type="ECO:0000256" key="6">
    <source>
        <dbReference type="ARBA" id="ARBA00022837"/>
    </source>
</evidence>
<sequence length="1641" mass="184953">MRCALQLFLLYYLIIPIRLFSEQHFDFEVPEDIPEGTLIGKITLQSNLSYRLNGHNQFASVDIQTGEIHISAPLNRETISPNGTIILILTAEPTTIIAVRINVLDINDNSPTFPSKYMNVSIIESAIVGSRIRLQPANDPDLAENGTIASYKLENGEEFFTLVRSSNSTGGDVLLLELLAKLDRETKDLFILNISAYDGGTPPRSGYCIVYVNVLDANDNPPTFHQPRYDVHLNGSVLSDTTILRVEATDADAGDNGRINYYLTRNPFQYFQIDRETGAITVQYTALNCSDDGCLPDCSGMCVLTVEAEDQGEPKLSGRTLVYVHLTDTNLHDPEINFRIYPTGSEFAWISSETAIGSTIAVITTNDRDYGQNVQISIISGNNENYFRLESGKNYGILRQNRLIDKPIEQFLLKFCATDDGVPPRSSERELKVYVMKLNDTAPVLEEEFIKVSIFENSPVGSFVAAVRTSAEEDLHFSIIEDDKNDNLFLIGKNTGIVTLSKIWPNHTKWNYEFEVIVRKEAPSDKFSICTIEVAIIDVNDHKPQFSSPFYEIEVSEDTAPLTVIFKAFATDEDHEINSAISYSIECSPKEQQIFMVKESSGEILLRSKLDRETKKEHKITITATDHGNPPQSSSALLIIKVLDVNDNDPYFAQLEYHGYIVRSDPSGTHLIQLKAFDDDSPKFAQILYLFYYPVPNFLALNHTTGRIHLAIHADLLNFERKIEVIVGAKDNGGRLSRNNATVHIWLLDNMLQVPKFNTTNNWSIEISENSSPEKILTSFSVYPPLENVRYRINTTDLLINELTGEVRARRSFDREVEPKIGFTVYADNEWSTGMHEGTLTILDQNDNSPIFELNGTAQFVIDSHLIGIGAELLRLRCNDPDDGENGHITYTVNSSFFGIDSKTGIVRLMKFPNGLNQLQFHVTATDGGEQSRHSTIRVVVEIKEDEIIYSFPPIITLSIPENIPLGKIITNLLPKNITQRFEFQTFGITTNYPIKILPSGEVIVASKIDYEIMNYLSISVAAFNLDKNSISSKHEFLLQLYIEDTNDNSPQCPGNNKFIIPENNIPGAIVGLFNGIDDDSNLNGTLFYELTYDGKEIFHIDSRTGIIRALLLLDFELAQFHNLTVIVTDGGLLETKCTIVIEVEDLNDNIPYWEQEFYHFYISSNANDSFIGKVLAQDLDSKLNGEIRYKLKQKWTPFKINESTGDITRINSIVPNHIYNITVIATDKGIPPLSSATFVFIHTDTEKDCIPNFTSYPNTDIEIDDSLLGQIVTQIHAVACGAEVSYSLSYGHSIYHTNNNFELFWIDSIDGNIFLTKHLNAYVGQRIELIIKAETISTSNSVTFGIMVMNKKNGNSGTDTITIHVQENNNVDEICGKIESLGEDLQLLRQIPPGNTFRLQEQNLICMEMLDREQVNLYRLVVAENHGLKLRVILIHVDDENDNSPECFGTKAILVESESSSFVPWNCSDKDAGLNGTIGYKIMRSEEIISDINDNGFMVKPFIGDPKYFSVLVYDRNTNNGPEEDDKLSKSIELRYILIPNNPRLEAPIEFEKQYRLNRNIQPGMMFGTVIAKTGATVEYFITSFKNEQHMNSMQWADIDRRTGQLRINQKPDTHLINMEITLLSERFTKTITVSFTFVI</sequence>
<evidence type="ECO:0000256" key="8">
    <source>
        <dbReference type="ARBA" id="ARBA00022989"/>
    </source>
</evidence>
<evidence type="ECO:0000256" key="9">
    <source>
        <dbReference type="ARBA" id="ARBA00023136"/>
    </source>
</evidence>
<organism evidence="14 15">
    <name type="scientific">Cercopithifilaria johnstoni</name>
    <dbReference type="NCBI Taxonomy" id="2874296"/>
    <lineage>
        <taxon>Eukaryota</taxon>
        <taxon>Metazoa</taxon>
        <taxon>Ecdysozoa</taxon>
        <taxon>Nematoda</taxon>
        <taxon>Chromadorea</taxon>
        <taxon>Rhabditida</taxon>
        <taxon>Spirurina</taxon>
        <taxon>Spiruromorpha</taxon>
        <taxon>Filarioidea</taxon>
        <taxon>Onchocercidae</taxon>
        <taxon>Cercopithifilaria</taxon>
    </lineage>
</organism>
<proteinExistence type="predicted"/>
<dbReference type="PANTHER" id="PTHR24028">
    <property type="entry name" value="CADHERIN-87A"/>
    <property type="match status" value="1"/>
</dbReference>
<feature type="domain" description="Cadherin" evidence="13">
    <location>
        <begin position="225"/>
        <end position="336"/>
    </location>
</feature>
<feature type="domain" description="Cadherin" evidence="13">
    <location>
        <begin position="547"/>
        <end position="652"/>
    </location>
</feature>
<evidence type="ECO:0000256" key="3">
    <source>
        <dbReference type="ARBA" id="ARBA00022692"/>
    </source>
</evidence>
<keyword evidence="10" id="KW-0325">Glycoprotein</keyword>
<dbReference type="GO" id="GO:0005886">
    <property type="term" value="C:plasma membrane"/>
    <property type="evidence" value="ECO:0007669"/>
    <property type="project" value="UniProtKB-SubCell"/>
</dbReference>
<dbReference type="Pfam" id="PF25374">
    <property type="entry name" value="Cadherin_FAT4_N"/>
    <property type="match status" value="1"/>
</dbReference>
<evidence type="ECO:0000256" key="7">
    <source>
        <dbReference type="ARBA" id="ARBA00022889"/>
    </source>
</evidence>
<keyword evidence="6 11" id="KW-0106">Calcium</keyword>
<gene>
    <name evidence="14" type="ORF">CJOHNSTONI_LOCUS10271</name>
</gene>
<dbReference type="Pfam" id="PF00028">
    <property type="entry name" value="Cadherin"/>
    <property type="match status" value="5"/>
</dbReference>
<dbReference type="Proteomes" id="UP000746747">
    <property type="component" value="Unassembled WGS sequence"/>
</dbReference>
<dbReference type="InterPro" id="IPR002126">
    <property type="entry name" value="Cadherin-like_dom"/>
</dbReference>
<dbReference type="FunFam" id="2.60.40.60:FF:000007">
    <property type="entry name" value="Protocadherin alpha 2"/>
    <property type="match status" value="1"/>
</dbReference>
<evidence type="ECO:0000256" key="12">
    <source>
        <dbReference type="SAM" id="SignalP"/>
    </source>
</evidence>
<comment type="subcellular location">
    <subcellularLocation>
        <location evidence="1">Cell membrane</location>
        <topology evidence="1">Single-pass type I membrane protein</topology>
    </subcellularLocation>
</comment>
<keyword evidence="15" id="KW-1185">Reference proteome</keyword>
<dbReference type="SUPFAM" id="SSF49313">
    <property type="entry name" value="Cadherin-like"/>
    <property type="match status" value="12"/>
</dbReference>
<protein>
    <recommendedName>
        <fullName evidence="13">Cadherin domain-containing protein</fullName>
    </recommendedName>
</protein>
<dbReference type="CDD" id="cd11304">
    <property type="entry name" value="Cadherin_repeat"/>
    <property type="match status" value="14"/>
</dbReference>
<dbReference type="GO" id="GO:0007156">
    <property type="term" value="P:homophilic cell adhesion via plasma membrane adhesion molecules"/>
    <property type="evidence" value="ECO:0007669"/>
    <property type="project" value="InterPro"/>
</dbReference>
<feature type="signal peptide" evidence="12">
    <location>
        <begin position="1"/>
        <end position="19"/>
    </location>
</feature>
<feature type="domain" description="Cadherin" evidence="13">
    <location>
        <begin position="870"/>
        <end position="956"/>
    </location>
</feature>
<keyword evidence="5" id="KW-0677">Repeat</keyword>
<dbReference type="PRINTS" id="PR00205">
    <property type="entry name" value="CADHERIN"/>
</dbReference>
<reference evidence="14" key="1">
    <citation type="submission" date="2021-09" db="EMBL/GenBank/DDBJ databases">
        <authorList>
            <consortium name="Pathogen Informatics"/>
        </authorList>
    </citation>
    <scope>NUCLEOTIDE SEQUENCE</scope>
</reference>
<feature type="domain" description="Cadherin" evidence="13">
    <location>
        <begin position="1155"/>
        <end position="1254"/>
    </location>
</feature>
<keyword evidence="2" id="KW-1003">Cell membrane</keyword>
<dbReference type="InterPro" id="IPR015919">
    <property type="entry name" value="Cadherin-like_sf"/>
</dbReference>
<keyword evidence="9" id="KW-0472">Membrane</keyword>
<feature type="domain" description="Cadherin" evidence="13">
    <location>
        <begin position="1061"/>
        <end position="1154"/>
    </location>
</feature>
<evidence type="ECO:0000256" key="10">
    <source>
        <dbReference type="ARBA" id="ARBA00023180"/>
    </source>
</evidence>
<evidence type="ECO:0000313" key="14">
    <source>
        <dbReference type="EMBL" id="CAG9540793.1"/>
    </source>
</evidence>
<dbReference type="Gene3D" id="2.60.40.60">
    <property type="entry name" value="Cadherins"/>
    <property type="match status" value="13"/>
</dbReference>
<keyword evidence="8" id="KW-1133">Transmembrane helix</keyword>
<dbReference type="OrthoDB" id="6252479at2759"/>
<dbReference type="FunFam" id="2.60.40.60:FF:000020">
    <property type="entry name" value="Dachsous cadherin-related 1b"/>
    <property type="match status" value="1"/>
</dbReference>
<evidence type="ECO:0000313" key="15">
    <source>
        <dbReference type="Proteomes" id="UP000746747"/>
    </source>
</evidence>
<feature type="domain" description="Cadherin" evidence="13">
    <location>
        <begin position="952"/>
        <end position="1053"/>
    </location>
</feature>
<evidence type="ECO:0000259" key="13">
    <source>
        <dbReference type="PROSITE" id="PS50268"/>
    </source>
</evidence>
<dbReference type="GO" id="GO:0007163">
    <property type="term" value="P:establishment or maintenance of cell polarity"/>
    <property type="evidence" value="ECO:0007669"/>
    <property type="project" value="UniProtKB-ARBA"/>
</dbReference>
<evidence type="ECO:0000256" key="1">
    <source>
        <dbReference type="ARBA" id="ARBA00004251"/>
    </source>
</evidence>
<evidence type="ECO:0000256" key="4">
    <source>
        <dbReference type="ARBA" id="ARBA00022729"/>
    </source>
</evidence>
<keyword evidence="4 12" id="KW-0732">Signal</keyword>
<comment type="caution">
    <text evidence="14">The sequence shown here is derived from an EMBL/GenBank/DDBJ whole genome shotgun (WGS) entry which is preliminary data.</text>
</comment>
<feature type="domain" description="Cadherin" evidence="13">
    <location>
        <begin position="350"/>
        <end position="445"/>
    </location>
</feature>
<feature type="domain" description="Cadherin" evidence="13">
    <location>
        <begin position="114"/>
        <end position="224"/>
    </location>
</feature>
<name>A0A8J2Q7D9_9BILA</name>
<feature type="domain" description="Cadherin" evidence="13">
    <location>
        <begin position="21"/>
        <end position="113"/>
    </location>
</feature>
<dbReference type="GO" id="GO:0007411">
    <property type="term" value="P:axon guidance"/>
    <property type="evidence" value="ECO:0007669"/>
    <property type="project" value="UniProtKB-ARBA"/>
</dbReference>
<feature type="domain" description="Cadherin" evidence="13">
    <location>
        <begin position="1398"/>
        <end position="1448"/>
    </location>
</feature>
<dbReference type="InterPro" id="IPR050174">
    <property type="entry name" value="Protocadherin/Cadherin-CA"/>
</dbReference>
<dbReference type="FunFam" id="2.60.40.60:FF:000116">
    <property type="entry name" value="Dachsous cadherin-related 2"/>
    <property type="match status" value="1"/>
</dbReference>
<accession>A0A8J2Q7D9</accession>
<feature type="chain" id="PRO_5035315835" description="Cadherin domain-containing protein" evidence="12">
    <location>
        <begin position="20"/>
        <end position="1641"/>
    </location>
</feature>
<evidence type="ECO:0000256" key="11">
    <source>
        <dbReference type="PROSITE-ProRule" id="PRU00043"/>
    </source>
</evidence>
<feature type="domain" description="Cadherin" evidence="13">
    <location>
        <begin position="446"/>
        <end position="546"/>
    </location>
</feature>
<dbReference type="PANTHER" id="PTHR24028:SF146">
    <property type="entry name" value="CADHERIN 96CB, ISOFORM D-RELATED"/>
    <property type="match status" value="1"/>
</dbReference>
<dbReference type="PROSITE" id="PS50268">
    <property type="entry name" value="CADHERIN_2"/>
    <property type="match status" value="13"/>
</dbReference>
<dbReference type="PROSITE" id="PS00232">
    <property type="entry name" value="CADHERIN_1"/>
    <property type="match status" value="3"/>
</dbReference>
<feature type="domain" description="Cadherin" evidence="13">
    <location>
        <begin position="653"/>
        <end position="757"/>
    </location>
</feature>
<evidence type="ECO:0000256" key="5">
    <source>
        <dbReference type="ARBA" id="ARBA00022737"/>
    </source>
</evidence>
<evidence type="ECO:0000256" key="2">
    <source>
        <dbReference type="ARBA" id="ARBA00022475"/>
    </source>
</evidence>
<dbReference type="GO" id="GO:0005509">
    <property type="term" value="F:calcium ion binding"/>
    <property type="evidence" value="ECO:0007669"/>
    <property type="project" value="UniProtKB-UniRule"/>
</dbReference>
<keyword evidence="3" id="KW-0812">Transmembrane</keyword>
<dbReference type="SMART" id="SM00112">
    <property type="entry name" value="CA"/>
    <property type="match status" value="13"/>
</dbReference>
<feature type="domain" description="Cadherin" evidence="13">
    <location>
        <begin position="759"/>
        <end position="852"/>
    </location>
</feature>
<dbReference type="EMBL" id="CAKAEH010002025">
    <property type="protein sequence ID" value="CAG9540793.1"/>
    <property type="molecule type" value="Genomic_DNA"/>
</dbReference>
<keyword evidence="7" id="KW-0130">Cell adhesion</keyword>
<dbReference type="InterPro" id="IPR020894">
    <property type="entry name" value="Cadherin_CS"/>
</dbReference>